<name>A0ABS4KI18_9FIRM</name>
<feature type="domain" description="Antirepressor protein C-terminal" evidence="1">
    <location>
        <begin position="9"/>
        <end position="84"/>
    </location>
</feature>
<accession>A0ABS4KI18</accession>
<dbReference type="InterPro" id="IPR005039">
    <property type="entry name" value="Ant_C"/>
</dbReference>
<reference evidence="2 3" key="1">
    <citation type="submission" date="2021-03" db="EMBL/GenBank/DDBJ databases">
        <title>Genomic Encyclopedia of Type Strains, Phase IV (KMG-IV): sequencing the most valuable type-strain genomes for metagenomic binning, comparative biology and taxonomic classification.</title>
        <authorList>
            <person name="Goeker M."/>
        </authorList>
    </citation>
    <scope>NUCLEOTIDE SEQUENCE [LARGE SCALE GENOMIC DNA]</scope>
    <source>
        <strain evidence="2 3">DSM 27512</strain>
    </source>
</reference>
<keyword evidence="3" id="KW-1185">Reference proteome</keyword>
<sequence length="94" mass="11043">MIIRIKKANQDQCMSAYALNNILHSLKVQYKQSDQWLLYSKYHSKGYTHSETIPIIKSNGINDTKIHTKWTQKGRLFLYDLLKENGFLPIIEQS</sequence>
<dbReference type="EMBL" id="JAGGLI010000011">
    <property type="protein sequence ID" value="MBP2027432.1"/>
    <property type="molecule type" value="Genomic_DNA"/>
</dbReference>
<gene>
    <name evidence="2" type="ORF">J2Z35_001226</name>
</gene>
<evidence type="ECO:0000313" key="3">
    <source>
        <dbReference type="Proteomes" id="UP001314903"/>
    </source>
</evidence>
<evidence type="ECO:0000259" key="1">
    <source>
        <dbReference type="Pfam" id="PF03374"/>
    </source>
</evidence>
<protein>
    <submittedName>
        <fullName evidence="2">Phage antirepressor YoqD-like protein</fullName>
    </submittedName>
</protein>
<comment type="caution">
    <text evidence="2">The sequence shown here is derived from an EMBL/GenBank/DDBJ whole genome shotgun (WGS) entry which is preliminary data.</text>
</comment>
<dbReference type="Pfam" id="PF03374">
    <property type="entry name" value="ANT"/>
    <property type="match status" value="1"/>
</dbReference>
<evidence type="ECO:0000313" key="2">
    <source>
        <dbReference type="EMBL" id="MBP2027432.1"/>
    </source>
</evidence>
<organism evidence="2 3">
    <name type="scientific">Acetoanaerobium pronyense</name>
    <dbReference type="NCBI Taxonomy" id="1482736"/>
    <lineage>
        <taxon>Bacteria</taxon>
        <taxon>Bacillati</taxon>
        <taxon>Bacillota</taxon>
        <taxon>Clostridia</taxon>
        <taxon>Peptostreptococcales</taxon>
        <taxon>Filifactoraceae</taxon>
        <taxon>Acetoanaerobium</taxon>
    </lineage>
</organism>
<dbReference type="Proteomes" id="UP001314903">
    <property type="component" value="Unassembled WGS sequence"/>
</dbReference>
<proteinExistence type="predicted"/>